<feature type="compositionally biased region" description="Polar residues" evidence="1">
    <location>
        <begin position="139"/>
        <end position="154"/>
    </location>
</feature>
<feature type="compositionally biased region" description="Polar residues" evidence="1">
    <location>
        <begin position="259"/>
        <end position="279"/>
    </location>
</feature>
<evidence type="ECO:0000313" key="3">
    <source>
        <dbReference type="Proteomes" id="UP000298787"/>
    </source>
</evidence>
<feature type="region of interest" description="Disordered" evidence="1">
    <location>
        <begin position="90"/>
        <end position="279"/>
    </location>
</feature>
<dbReference type="Gene3D" id="6.10.360.10">
    <property type="match status" value="1"/>
</dbReference>
<gene>
    <name evidence="2" type="ORF">D9C73_001398</name>
</gene>
<dbReference type="GO" id="GO:0051015">
    <property type="term" value="F:actin filament binding"/>
    <property type="evidence" value="ECO:0007669"/>
    <property type="project" value="InterPro"/>
</dbReference>
<evidence type="ECO:0000313" key="2">
    <source>
        <dbReference type="EMBL" id="TKS67279.1"/>
    </source>
</evidence>
<dbReference type="GO" id="GO:0008360">
    <property type="term" value="P:regulation of cell shape"/>
    <property type="evidence" value="ECO:0007669"/>
    <property type="project" value="InterPro"/>
</dbReference>
<sequence length="310" mass="35102">MEVETSTMPSKAPQFKIEEDALASQVLEIIGGVTLEALQTAMEEPEERDVWFMEEGDDSVFYSDEDQAHQDIKANASCDFGASVSKRLVNSVTSDEPIPERKDNRGEEFITGKEYSATEREVTRGEERQDRQPPKTEPMDQSNAADPRAQSSLTPEKAVSTREESLQINCTRADMQTQPEQTASPRKVTLPVVEEVTESPSLKPFVEKSYARLTGEEEVPEQRSGAELQISGDRQLQMDQEPKQDHDTNEEFHQDPSPGHSTLDMSKNSSHQKSFNHLSSAKYSTVSYRKIRKGNTRQKIEEFEYMMMKL</sequence>
<proteinExistence type="predicted"/>
<dbReference type="EMBL" id="CM014079">
    <property type="protein sequence ID" value="TKS67279.1"/>
    <property type="molecule type" value="Genomic_DNA"/>
</dbReference>
<feature type="compositionally biased region" description="Polar residues" evidence="1">
    <location>
        <begin position="166"/>
        <end position="184"/>
    </location>
</feature>
<dbReference type="GO" id="GO:0007015">
    <property type="term" value="P:actin filament organization"/>
    <property type="evidence" value="ECO:0007669"/>
    <property type="project" value="InterPro"/>
</dbReference>
<feature type="compositionally biased region" description="Basic and acidic residues" evidence="1">
    <location>
        <begin position="98"/>
        <end position="138"/>
    </location>
</feature>
<dbReference type="InterPro" id="IPR008954">
    <property type="entry name" value="Moesin_tail_sf"/>
</dbReference>
<accession>A0A4U5U0C7</accession>
<feature type="compositionally biased region" description="Basic and acidic residues" evidence="1">
    <location>
        <begin position="240"/>
        <end position="254"/>
    </location>
</feature>
<reference evidence="2 3" key="1">
    <citation type="submission" date="2019-01" db="EMBL/GenBank/DDBJ databases">
        <title>Genome Assembly of Collichthys lucidus.</title>
        <authorList>
            <person name="Cai M."/>
            <person name="Xiao S."/>
        </authorList>
    </citation>
    <scope>NUCLEOTIDE SEQUENCE [LARGE SCALE GENOMIC DNA]</scope>
    <source>
        <strain evidence="2">JT15FE1705JMU</strain>
        <tissue evidence="2">Muscle</tissue>
    </source>
</reference>
<dbReference type="Pfam" id="PF20491">
    <property type="entry name" value="Ermin"/>
    <property type="match status" value="1"/>
</dbReference>
<dbReference type="Proteomes" id="UP000298787">
    <property type="component" value="Chromosome 2"/>
</dbReference>
<protein>
    <submittedName>
        <fullName evidence="2">Ermin Juxtanodin</fullName>
    </submittedName>
</protein>
<organism evidence="2 3">
    <name type="scientific">Collichthys lucidus</name>
    <name type="common">Big head croaker</name>
    <name type="synonym">Sciaena lucida</name>
    <dbReference type="NCBI Taxonomy" id="240159"/>
    <lineage>
        <taxon>Eukaryota</taxon>
        <taxon>Metazoa</taxon>
        <taxon>Chordata</taxon>
        <taxon>Craniata</taxon>
        <taxon>Vertebrata</taxon>
        <taxon>Euteleostomi</taxon>
        <taxon>Actinopterygii</taxon>
        <taxon>Neopterygii</taxon>
        <taxon>Teleostei</taxon>
        <taxon>Neoteleostei</taxon>
        <taxon>Acanthomorphata</taxon>
        <taxon>Eupercaria</taxon>
        <taxon>Sciaenidae</taxon>
        <taxon>Collichthys</taxon>
    </lineage>
</organism>
<evidence type="ECO:0000256" key="1">
    <source>
        <dbReference type="SAM" id="MobiDB-lite"/>
    </source>
</evidence>
<dbReference type="InterPro" id="IPR045346">
    <property type="entry name" value="Ermin"/>
</dbReference>
<dbReference type="AlphaFoldDB" id="A0A4U5U0C7"/>
<keyword evidence="3" id="KW-1185">Reference proteome</keyword>
<name>A0A4U5U0C7_COLLU</name>